<comment type="caution">
    <text evidence="3">The sequence shown here is derived from an EMBL/GenBank/DDBJ whole genome shotgun (WGS) entry which is preliminary data.</text>
</comment>
<evidence type="ECO:0000259" key="2">
    <source>
        <dbReference type="SMART" id="SM00974"/>
    </source>
</evidence>
<protein>
    <recommendedName>
        <fullName evidence="2">Bacteriophage T5 Orf172 DNA-binding domain-containing protein</fullName>
    </recommendedName>
</protein>
<dbReference type="AlphaFoldDB" id="A0A6V8H089"/>
<dbReference type="SMART" id="SM00974">
    <property type="entry name" value="T5orf172"/>
    <property type="match status" value="1"/>
</dbReference>
<gene>
    <name evidence="3" type="ORF">TCE0_015f01650</name>
</gene>
<proteinExistence type="predicted"/>
<keyword evidence="4" id="KW-1185">Reference proteome</keyword>
<evidence type="ECO:0000256" key="1">
    <source>
        <dbReference type="SAM" id="MobiDB-lite"/>
    </source>
</evidence>
<dbReference type="InterPro" id="IPR018306">
    <property type="entry name" value="Phage_T5_Orf172_DNA-bd"/>
</dbReference>
<feature type="region of interest" description="Disordered" evidence="1">
    <location>
        <begin position="234"/>
        <end position="264"/>
    </location>
</feature>
<evidence type="ECO:0000313" key="4">
    <source>
        <dbReference type="Proteomes" id="UP000053095"/>
    </source>
</evidence>
<name>A0A6V8H089_TALPI</name>
<organism evidence="3 4">
    <name type="scientific">Talaromyces pinophilus</name>
    <name type="common">Penicillium pinophilum</name>
    <dbReference type="NCBI Taxonomy" id="128442"/>
    <lineage>
        <taxon>Eukaryota</taxon>
        <taxon>Fungi</taxon>
        <taxon>Dikarya</taxon>
        <taxon>Ascomycota</taxon>
        <taxon>Pezizomycotina</taxon>
        <taxon>Eurotiomycetes</taxon>
        <taxon>Eurotiomycetidae</taxon>
        <taxon>Eurotiales</taxon>
        <taxon>Trichocomaceae</taxon>
        <taxon>Talaromyces</taxon>
        <taxon>Talaromyces sect. Talaromyces</taxon>
    </lineage>
</organism>
<dbReference type="InterPro" id="IPR053006">
    <property type="entry name" value="Meiosis_regulatory"/>
</dbReference>
<feature type="region of interest" description="Disordered" evidence="1">
    <location>
        <begin position="710"/>
        <end position="749"/>
    </location>
</feature>
<sequence length="939" mass="105636">MRYDPGLDWFISFYSLDPVSQRKCIYFTQKPNTPRCSCSCNKDDNAKAITLHRQIKAMPPEAVSIEMLEDYIQCNCCRMKGQHRDRIEDVGYLRPLAQRWQDEIRRYASSQHNHTATIPASDEGIYIRHGDTSHAPSTPSYNRTLNTPIGSPPYYQYNIASSTYHQDGHATPASSTPSYGRMAYTAASSPSSSHIDVEVVDNWNSSYYQYSSPVSSPTPQPDGYPQRYDLRPREGNLHQSIPQGPPSEFRPHIVNPRPSDSVSRKIAKPLAGRDFETGSLYIFDRASSPGHVKIGWTEGSVERRLDAWSKCGYRPNKLFSVDGIPHAQRVETLTHYELIKEWRRERRCKAEWCQKSHKEWFEIDRERAEQVLRNWADFIQYAEPYDAAGQLKSQWREIVKMMEGYGEIVTATKLLEHYETSLIKNSTVVETTPPVSIHTPKIVEEVVTGHKPTIRRSQTPKEEVLRVDLLVTEQQTLPKEAPLITAQPGVKTKTDIKGESRPARILFSAELSNSLKEAPLLKPLPKKEPILKTKQLPNTQSLFSAEYSTSLKDKQLFERQSLPKTETPTKWELLPRKDFPFSTEQQTPSKTPLSLGQPLLKSEPLFKTTPLRRTEFEFSADRQLPPKVPPLFTRQPLLKTERLFKTESAPKTFMFSTKQPAKSEPLFKSPLPVDVETLSKAKIVIKSEQVNDKVVVSEVTPVKERLLAEPIPLPPSPLLRPTLFGEDTTSLKETNRISDDGNAMGKDSDLNSTVADTLADSKTGSAGLLSARVSRSVTPIERSLEKHTQNSTHTTNTESPASGSDTLAPLVTSTPEALAAVRSDSQEEVVKTPTSSAQRPKTPEDAGKIEPEEKLGCEENTCKKKDEITAVVKEVGLGLTGWDEDETLVEEQSPKTLGKVALEIVDGIYNDISKSEWGSESIGRTEKYWIAKHSQQVSR</sequence>
<reference evidence="4" key="1">
    <citation type="journal article" date="2015" name="Genome Announc.">
        <title>Draft genome sequence of Talaromyces cellulolyticus strain Y-94, a source of lignocellulosic biomass-degrading enzymes.</title>
        <authorList>
            <person name="Fujii T."/>
            <person name="Koike H."/>
            <person name="Sawayama S."/>
            <person name="Yano S."/>
            <person name="Inoue H."/>
        </authorList>
    </citation>
    <scope>NUCLEOTIDE SEQUENCE [LARGE SCALE GENOMIC DNA]</scope>
    <source>
        <strain evidence="4">Y-94</strain>
    </source>
</reference>
<evidence type="ECO:0000313" key="3">
    <source>
        <dbReference type="EMBL" id="GAM34216.1"/>
    </source>
</evidence>
<accession>A0A6V8H089</accession>
<dbReference type="PANTHER" id="PTHR28094:SF2">
    <property type="entry name" value="BACTERIOPHAGE T5 ORF172 DNA-BINDING DOMAIN-CONTAINING PROTEIN"/>
    <property type="match status" value="1"/>
</dbReference>
<dbReference type="PANTHER" id="PTHR28094">
    <property type="entry name" value="MEIOTICALLY UP-REGULATED GENE 113 PROTEIN"/>
    <property type="match status" value="1"/>
</dbReference>
<feature type="compositionally biased region" description="Polar residues" evidence="1">
    <location>
        <begin position="789"/>
        <end position="815"/>
    </location>
</feature>
<dbReference type="Proteomes" id="UP000053095">
    <property type="component" value="Unassembled WGS sequence"/>
</dbReference>
<feature type="domain" description="Bacteriophage T5 Orf172 DNA-binding" evidence="2">
    <location>
        <begin position="286"/>
        <end position="375"/>
    </location>
</feature>
<dbReference type="EMBL" id="DF933811">
    <property type="protein sequence ID" value="GAM34216.1"/>
    <property type="molecule type" value="Genomic_DNA"/>
</dbReference>
<dbReference type="Pfam" id="PF10544">
    <property type="entry name" value="T5orf172"/>
    <property type="match status" value="1"/>
</dbReference>
<feature type="compositionally biased region" description="Basic and acidic residues" evidence="1">
    <location>
        <begin position="729"/>
        <end position="739"/>
    </location>
</feature>
<feature type="region of interest" description="Disordered" evidence="1">
    <location>
        <begin position="782"/>
        <end position="849"/>
    </location>
</feature>